<feature type="compositionally biased region" description="Gly residues" evidence="17">
    <location>
        <begin position="2419"/>
        <end position="2428"/>
    </location>
</feature>
<keyword evidence="22" id="KW-1185">Reference proteome</keyword>
<dbReference type="InterPro" id="IPR036465">
    <property type="entry name" value="vWFA_dom_sf"/>
</dbReference>
<organism evidence="21 22">
    <name type="scientific">Hemibagrus wyckioides</name>
    <dbReference type="NCBI Taxonomy" id="337641"/>
    <lineage>
        <taxon>Eukaryota</taxon>
        <taxon>Metazoa</taxon>
        <taxon>Chordata</taxon>
        <taxon>Craniata</taxon>
        <taxon>Vertebrata</taxon>
        <taxon>Euteleostomi</taxon>
        <taxon>Actinopterygii</taxon>
        <taxon>Neopterygii</taxon>
        <taxon>Teleostei</taxon>
        <taxon>Ostariophysi</taxon>
        <taxon>Siluriformes</taxon>
        <taxon>Bagridae</taxon>
        <taxon>Hemibagrus</taxon>
    </lineage>
</organism>
<feature type="domain" description="BPTI/Kunitz inhibitor" evidence="20">
    <location>
        <begin position="2953"/>
        <end position="3004"/>
    </location>
</feature>
<feature type="transmembrane region" description="Helical" evidence="18">
    <location>
        <begin position="96"/>
        <end position="115"/>
    </location>
</feature>
<dbReference type="InterPro" id="IPR002223">
    <property type="entry name" value="Kunitz_BPTI"/>
</dbReference>
<protein>
    <recommendedName>
        <fullName evidence="23">Collagen alpha-3(VI) chain</fullName>
    </recommendedName>
</protein>
<feature type="compositionally biased region" description="Gly residues" evidence="17">
    <location>
        <begin position="2297"/>
        <end position="2315"/>
    </location>
</feature>
<feature type="domain" description="VWFA" evidence="19">
    <location>
        <begin position="518"/>
        <end position="693"/>
    </location>
</feature>
<feature type="domain" description="VWFA" evidence="19">
    <location>
        <begin position="1317"/>
        <end position="1493"/>
    </location>
</feature>
<keyword evidence="5" id="KW-0796">Tight junction</keyword>
<sequence>MEYWTFSEVASTVLTTNYFHSNLWKDCTTDSTGMIDCKVFPTLLALQPYIHLSRALIIIAILLGLFGAILALIGMKCTKLGGSEITNAKVTFAAGINYLTSGFCSILAYSCYGHRVVSEFLDPNYQAQKFELGTALYIGWGGSVLLIAGGLIFCIFGGKEGCHSRSLTKESLAYSPEVTGPSKPAKDSSSRRPQIESKRLRLSSLLSQPVLPSKPCRSTSAIIGKTYMAADQAGAFLHTIVVLEAYLLRKLDSARRYIRVTLQNLNIICKIHHLSLRVCLVFVWRMGTNWLLLCSLMGALFLGSLPKLNAQDAQDSADLVLLIDGSENIGAANFPFVRDLALRVIEALEVGRDMIRVALVLYGAEPVIQFDLSNNYNKGDIQNIVQSLNFPGGYDSNLGAALELVDERLLGPESGGRAEEGVPQALVIISAGQSTDDVSEGERALKQAKVLIFGVAIGDSASAQLQTIASDRSFVISAPDARTGATLGDQLLPYINGVIQRTIVIHTEITELPVSERDIIFLIDSSVGAAVVNAIREFIRNFIDTMPIGPDQVQIGVTMFSNTPRPEIDLNSHSSKESLISALSRIKPKPSAEVNIGAALDFVRTNMLIPEKGSRIQEGVPQLLLLISSKKSKDSVQQPAEALQKMGVLTMAAGSRAAEEAELRQIAFDESLVFMYKDFRQLQRNPKQVVSALSTLSGVVLPTDSVIDTPTIQPRIIRDIVFLVDGSNYVGNANLPAVRDFIFRIVSELDVRPERVRIGLIQFAEGQRTEFYLNSHNNKQKVLDSIAQLRLMGGNAVNMGAALRFALANHFQESVGSRRGQGVQQVLVIITGGPSQDEVSSIADQVALSGVLTFAVGAGQVDESELKKIAFVENLAYYENDFADLPRVVEKIKTPLVTVVGEPVTSPGTDRGERDVAFLIDGSDAVRGDFSYIRDFIIKVIEPLDVAVDKVRIAVVQHSERPIAIFKLNAFKTKEEVLRALSQLSPVGGRSLNTGTALTYMKNTILSTNSGGRAAEGVPQFLIVLTGGKSRDSVKEAAGALKTDGVVPFGIGVKNADSKQIAAISHNPSFAFTVKEFSQLNTVQQKLNSYVTLPKKQLDVILEQALPQGPKKDVIFLIDGSEGVGRDFPIIQEFVRGVVENMNVGENNIRVSVVQYGDTPHVDMYLNSHKTKEGVLNAINELRQHGGRKRNLGRAIDFVRFNVLDSVRGSRKQEGVPQFLIVISGGKATDNVETSVNTLKESGIVPFSIGTRDTGHQELHVVSYVPTFSYLVEDLPGLHTVKDQFTTTLTELSDEELKIMKPFFSKVPTVLAGEKKDVVFLIDGTTLMQRDFPAIQDMILNIVEKLDVGLNKVRVSVVQYSEDSKLEFLLNEHSTKEEVQQSVRKMRSKGGRTLNTGQALGWVSKNIYQRSAGSRIEEGVPQFLILVTGGKSNDDVSGPANQLKLSYVAPMAVGSDNADSEELKLISLRPEQAYIIRDFQQKPGVEQQLLSTINTMTTKDIEEVVLTTDIGLQLGRKDIVFLIDGSDNVGPNGIAHIRDFILKIVQQLNVHPDQVRVAVVQYAERPKTEFSLINHDNKKAVTSAIKRLRQMGGRGGNLAEAIQYVIDNELKESAGARLDKASQHLVVLTGGKSTSDVSRYGPVLKKSKVKCIGIGSGTADSRQLREIATTPDDVFQVSTFPSLPDLEGQFIARLSGTVVDTTTVPPTPSGPKPKIADIVFLVDGSINLGKSNFKVTMEFIRELIDLFVTDSDNLQIGLAHYATDVTDVFYFNTYNNKDDILDAISRTEYKGGWRINTGNAIRHVQQTYFVKERGSRKDEGVPQILMLLTGGRSQDDGKSAALGLKNAGVRIYAIGVGDIEEELNNLGSETTTVARASTFQELSELNERILDTLVDDVMGKLCTGVKDVTKACSLDVLVGFDVSAKNIFATQRSLESKVSDILQRITQMQPISCSSGQVPSVQVGISALDSAQEPVHLDFTDSHTTLIESFRSLHSRGPFLLNGKTIEAYGARFKDRPSDRVKVVIHLTDGLDAQYNIMKERVEQMHSAGVNAFILVALERVPQFENAVLLEFGRGFRTKPLRVNLVDLDYELLEELDNIAEMECCSVPCKCTGQRGYRGAVGPIGPKGSPGSQGYRGHPGDEGGPGERGHPGVNGTQGFQGCPGPRGAKGAHGYNGEKGEIGEIGLDGINGEEGTSGAAGSSGDRGNPGQRGPKGAKGQAGDIGQTGIRGDPGIAGKDNNQRGPKGDPGDAGPPGEPGEDGKKGGAGEAGGRGTDGRRGPPGQAGPVGKPGADGLAGEQGIGGPRGSSGPGGTPGTRGEDGNPGPRGPGGAPGPAGEKGRRGVVGRKGEPGDPGPKGSIGPPGPRGEPGDDGRDGFGLPGAKGRKGDEGFPGYPGPKGAAGEPGTKGGPGPKGNSGQRGVSGGAGEPGQKGEIGYPGPYGPKGPRGPGVSTCALVKKIRDNCPCCYGAQECPLYPTELAFALDVSTGVSRDNFDSMKNIIHRLVNNITITESNCPRGARMALTLYNSEITTDIRFSDALKKRALLERVQGLQILRTNKKRNLETAMNFLARNTFKRVRSGFMVRKVAVFFVNEAVDLTTEFTNAALRLYDAGITTVFLMPRPTRKVLQVNNTILAHFKDLSPGSANYNTVIKEILDCHICLDVCTPNQLCDYKPSLGTRERRASTTDLDVDMAFIIDSSESTWPSVFTEMKRYISHMVNHLEIATEPATSSHHARVALVQHCPYEYLSNDSNTPISMAFGLTDHNSVQKIQSFLLDKVQQLEGSRALAAALESTVEQVFEKAPHPRQLKVLILLVTGPVEENKEKLLKAAIDAKCKGYFIVVLGVGKQLSAGDAHILAQVASEPSDVFYKSVDGPRGFYDDHLQRFAQLLPKYLSLKDAFYLSDEVSKHCQWYQSDQPDRSQNTYTNNDTQNEQQLKEDKEQKLKVNEFADPCSLDIDTGLPCKDYEAKWYFDKKNGFCAQFWYGGCGGNENRFETEAQCLKHCINTVEQQPYLSVDKINSEDPPAPAPWLSVVDICKLPKEEGTCAKFVLKWHFDSTEKSCKRFWYGGCGGNQNRFDTEKECEIACGKAAAVKQAPVIAAVRT</sequence>
<dbReference type="PROSITE" id="PS50279">
    <property type="entry name" value="BPTI_KUNITZ_2"/>
    <property type="match status" value="2"/>
</dbReference>
<evidence type="ECO:0000256" key="10">
    <source>
        <dbReference type="ARBA" id="ARBA00022737"/>
    </source>
</evidence>
<dbReference type="PRINTS" id="PR01077">
    <property type="entry name" value="CLAUDIN"/>
</dbReference>
<dbReference type="Pfam" id="PF00822">
    <property type="entry name" value="PMP22_Claudin"/>
    <property type="match status" value="1"/>
</dbReference>
<feature type="domain" description="VWFA" evidence="19">
    <location>
        <begin position="719"/>
        <end position="892"/>
    </location>
</feature>
<dbReference type="CDD" id="cd22635">
    <property type="entry name" value="Kunitz_papilin"/>
    <property type="match status" value="1"/>
</dbReference>
<dbReference type="GO" id="GO:0004867">
    <property type="term" value="F:serine-type endopeptidase inhibitor activity"/>
    <property type="evidence" value="ECO:0007669"/>
    <property type="project" value="InterPro"/>
</dbReference>
<keyword evidence="6" id="KW-0964">Secreted</keyword>
<evidence type="ECO:0000256" key="16">
    <source>
        <dbReference type="ARBA" id="ARBA00023157"/>
    </source>
</evidence>
<feature type="compositionally biased region" description="Low complexity" evidence="17">
    <location>
        <begin position="2192"/>
        <end position="2202"/>
    </location>
</feature>
<feature type="domain" description="BPTI/Kunitz inhibitor" evidence="20">
    <location>
        <begin position="3037"/>
        <end position="3087"/>
    </location>
</feature>
<dbReference type="PROSITE" id="PS50234">
    <property type="entry name" value="VWFA"/>
    <property type="match status" value="10"/>
</dbReference>
<comment type="similarity">
    <text evidence="4">Belongs to the claudin family.</text>
</comment>
<keyword evidence="15 18" id="KW-0472">Membrane</keyword>
<dbReference type="InterPro" id="IPR004031">
    <property type="entry name" value="PMP22/EMP/MP20/Claudin"/>
</dbReference>
<dbReference type="SMART" id="SM00131">
    <property type="entry name" value="KU"/>
    <property type="match status" value="2"/>
</dbReference>
<dbReference type="InterPro" id="IPR017974">
    <property type="entry name" value="Claudin_CS"/>
</dbReference>
<evidence type="ECO:0000313" key="22">
    <source>
        <dbReference type="Proteomes" id="UP000824219"/>
    </source>
</evidence>
<dbReference type="FunFam" id="3.40.50.410:FF:000021">
    <property type="entry name" value="Collagen, type VI, alpha 3"/>
    <property type="match status" value="1"/>
</dbReference>
<keyword evidence="10" id="KW-0677">Repeat</keyword>
<dbReference type="InterPro" id="IPR036880">
    <property type="entry name" value="Kunitz_BPTI_sf"/>
</dbReference>
<feature type="domain" description="VWFA" evidence="19">
    <location>
        <begin position="1113"/>
        <end position="1285"/>
    </location>
</feature>
<feature type="compositionally biased region" description="Polar residues" evidence="17">
    <location>
        <begin position="2916"/>
        <end position="2930"/>
    </location>
</feature>
<evidence type="ECO:0000256" key="6">
    <source>
        <dbReference type="ARBA" id="ARBA00022525"/>
    </source>
</evidence>
<dbReference type="Gene3D" id="3.40.50.410">
    <property type="entry name" value="von Willebrand factor, type A domain"/>
    <property type="match status" value="10"/>
</dbReference>
<feature type="compositionally biased region" description="Gly residues" evidence="17">
    <location>
        <begin position="2404"/>
        <end position="2413"/>
    </location>
</feature>
<feature type="region of interest" description="Disordered" evidence="17">
    <location>
        <begin position="2122"/>
        <end position="2446"/>
    </location>
</feature>
<dbReference type="EMBL" id="JAHKSW010000006">
    <property type="protein sequence ID" value="KAG7331546.1"/>
    <property type="molecule type" value="Genomic_DNA"/>
</dbReference>
<keyword evidence="13 18" id="KW-1133">Transmembrane helix</keyword>
<feature type="domain" description="VWFA" evidence="19">
    <location>
        <begin position="318"/>
        <end position="495"/>
    </location>
</feature>
<dbReference type="InterPro" id="IPR002035">
    <property type="entry name" value="VWF_A"/>
</dbReference>
<evidence type="ECO:0000256" key="15">
    <source>
        <dbReference type="ARBA" id="ARBA00023136"/>
    </source>
</evidence>
<dbReference type="Proteomes" id="UP000824219">
    <property type="component" value="Linkage Group LG06"/>
</dbReference>
<dbReference type="Gene3D" id="1.20.140.150">
    <property type="match status" value="1"/>
</dbReference>
<dbReference type="GO" id="GO:0005581">
    <property type="term" value="C:collagen trimer"/>
    <property type="evidence" value="ECO:0007669"/>
    <property type="project" value="UniProtKB-KW"/>
</dbReference>
<dbReference type="Pfam" id="PF00092">
    <property type="entry name" value="VWA"/>
    <property type="match status" value="10"/>
</dbReference>
<evidence type="ECO:0000256" key="17">
    <source>
        <dbReference type="SAM" id="MobiDB-lite"/>
    </source>
</evidence>
<feature type="region of interest" description="Disordered" evidence="17">
    <location>
        <begin position="2916"/>
        <end position="2935"/>
    </location>
</feature>
<feature type="transmembrane region" description="Helical" evidence="18">
    <location>
        <begin position="135"/>
        <end position="156"/>
    </location>
</feature>
<keyword evidence="11" id="KW-0130">Cell adhesion</keyword>
<keyword evidence="8 18" id="KW-0812">Transmembrane</keyword>
<evidence type="ECO:0000256" key="13">
    <source>
        <dbReference type="ARBA" id="ARBA00022989"/>
    </source>
</evidence>
<feature type="transmembrane region" description="Helical" evidence="18">
    <location>
        <begin position="278"/>
        <end position="302"/>
    </location>
</feature>
<keyword evidence="9" id="KW-0732">Signal</keyword>
<dbReference type="PANTHER" id="PTHR24020">
    <property type="entry name" value="COLLAGEN ALPHA"/>
    <property type="match status" value="1"/>
</dbReference>
<dbReference type="CDD" id="cd22629">
    <property type="entry name" value="Kunitz_collagen_alpha3_VI"/>
    <property type="match status" value="1"/>
</dbReference>
<dbReference type="FunFam" id="4.10.410.10:FF:000020">
    <property type="entry name" value="Collagen, type VI, alpha 3"/>
    <property type="match status" value="1"/>
</dbReference>
<dbReference type="OrthoDB" id="6132182at2759"/>
<dbReference type="CDD" id="cd01472">
    <property type="entry name" value="vWA_collagen"/>
    <property type="match status" value="1"/>
</dbReference>
<dbReference type="GO" id="GO:0007155">
    <property type="term" value="P:cell adhesion"/>
    <property type="evidence" value="ECO:0007669"/>
    <property type="project" value="UniProtKB-KW"/>
</dbReference>
<evidence type="ECO:0000256" key="2">
    <source>
        <dbReference type="ARBA" id="ARBA00004435"/>
    </source>
</evidence>
<evidence type="ECO:0000256" key="18">
    <source>
        <dbReference type="SAM" id="Phobius"/>
    </source>
</evidence>
<dbReference type="Pfam" id="PF00014">
    <property type="entry name" value="Kunitz_BPTI"/>
    <property type="match status" value="2"/>
</dbReference>
<dbReference type="GO" id="GO:0016020">
    <property type="term" value="C:membrane"/>
    <property type="evidence" value="ECO:0007669"/>
    <property type="project" value="UniProtKB-SubCell"/>
</dbReference>
<evidence type="ECO:0000256" key="1">
    <source>
        <dbReference type="ARBA" id="ARBA00004141"/>
    </source>
</evidence>
<feature type="domain" description="VWFA" evidence="19">
    <location>
        <begin position="915"/>
        <end position="1087"/>
    </location>
</feature>
<dbReference type="SMART" id="SM00327">
    <property type="entry name" value="VWA"/>
    <property type="match status" value="11"/>
</dbReference>
<name>A0A9D3NZU4_9TELE</name>
<feature type="compositionally biased region" description="Basic and acidic residues" evidence="17">
    <location>
        <begin position="184"/>
        <end position="194"/>
    </location>
</feature>
<evidence type="ECO:0000256" key="11">
    <source>
        <dbReference type="ARBA" id="ARBA00022889"/>
    </source>
</evidence>
<evidence type="ECO:0000313" key="21">
    <source>
        <dbReference type="EMBL" id="KAG7331546.1"/>
    </source>
</evidence>
<dbReference type="Gene3D" id="4.10.410.10">
    <property type="entry name" value="Pancreatic trypsin inhibitor Kunitz domain"/>
    <property type="match status" value="2"/>
</dbReference>
<evidence type="ECO:0000256" key="5">
    <source>
        <dbReference type="ARBA" id="ARBA00022427"/>
    </source>
</evidence>
<keyword evidence="14" id="KW-0176">Collagen</keyword>
<feature type="domain" description="VWFA" evidence="19">
    <location>
        <begin position="2477"/>
        <end position="2618"/>
    </location>
</feature>
<proteinExistence type="inferred from homology"/>
<keyword evidence="12" id="KW-0965">Cell junction</keyword>
<dbReference type="PRINTS" id="PR00453">
    <property type="entry name" value="VWFADOMAIN"/>
</dbReference>
<feature type="domain" description="VWFA" evidence="19">
    <location>
        <begin position="2691"/>
        <end position="2906"/>
    </location>
</feature>
<keyword evidence="16" id="KW-1015">Disulfide bond</keyword>
<evidence type="ECO:0000256" key="9">
    <source>
        <dbReference type="ARBA" id="ARBA00022729"/>
    </source>
</evidence>
<dbReference type="InterPro" id="IPR050525">
    <property type="entry name" value="ECM_Assembly_Org"/>
</dbReference>
<reference evidence="21 22" key="1">
    <citation type="submission" date="2021-06" db="EMBL/GenBank/DDBJ databases">
        <title>Chromosome-level genome assembly of the red-tail catfish (Hemibagrus wyckioides).</title>
        <authorList>
            <person name="Shao F."/>
        </authorList>
    </citation>
    <scope>NUCLEOTIDE SEQUENCE [LARGE SCALE GENOMIC DNA]</scope>
    <source>
        <strain evidence="21">EC202008001</strain>
        <tissue evidence="21">Blood</tissue>
    </source>
</reference>
<evidence type="ECO:0000259" key="19">
    <source>
        <dbReference type="PROSITE" id="PS50234"/>
    </source>
</evidence>
<evidence type="ECO:0000256" key="7">
    <source>
        <dbReference type="ARBA" id="ARBA00022530"/>
    </source>
</evidence>
<feature type="compositionally biased region" description="Basic and acidic residues" evidence="17">
    <location>
        <begin position="2138"/>
        <end position="2150"/>
    </location>
</feature>
<dbReference type="FunFam" id="4.10.410.10:FF:000040">
    <property type="entry name" value="Serine protease inhibitor, putative"/>
    <property type="match status" value="1"/>
</dbReference>
<feature type="region of interest" description="Disordered" evidence="17">
    <location>
        <begin position="175"/>
        <end position="194"/>
    </location>
</feature>
<dbReference type="GO" id="GO:0005923">
    <property type="term" value="C:bicellular tight junction"/>
    <property type="evidence" value="ECO:0007669"/>
    <property type="project" value="UniProtKB-SubCell"/>
</dbReference>
<dbReference type="CDD" id="cd01450">
    <property type="entry name" value="vWFA_subfamily_ECM"/>
    <property type="match status" value="2"/>
</dbReference>
<dbReference type="PROSITE" id="PS00280">
    <property type="entry name" value="BPTI_KUNITZ_1"/>
    <property type="match status" value="2"/>
</dbReference>
<dbReference type="InterPro" id="IPR020901">
    <property type="entry name" value="Prtase_inh_Kunz-CS"/>
</dbReference>
<evidence type="ECO:0000256" key="12">
    <source>
        <dbReference type="ARBA" id="ARBA00022949"/>
    </source>
</evidence>
<feature type="transmembrane region" description="Helical" evidence="18">
    <location>
        <begin position="55"/>
        <end position="75"/>
    </location>
</feature>
<evidence type="ECO:0000256" key="3">
    <source>
        <dbReference type="ARBA" id="ARBA00004498"/>
    </source>
</evidence>
<evidence type="ECO:0008006" key="23">
    <source>
        <dbReference type="Google" id="ProtNLM"/>
    </source>
</evidence>
<comment type="caution">
    <text evidence="21">The sequence shown here is derived from an EMBL/GenBank/DDBJ whole genome shotgun (WGS) entry which is preliminary data.</text>
</comment>
<dbReference type="PRINTS" id="PR00759">
    <property type="entry name" value="BASICPTASE"/>
</dbReference>
<dbReference type="SUPFAM" id="SSF57362">
    <property type="entry name" value="BPTI-like"/>
    <property type="match status" value="2"/>
</dbReference>
<dbReference type="SUPFAM" id="SSF53300">
    <property type="entry name" value="vWA-like"/>
    <property type="match status" value="11"/>
</dbReference>
<feature type="domain" description="VWFA" evidence="19">
    <location>
        <begin position="1717"/>
        <end position="1893"/>
    </location>
</feature>
<gene>
    <name evidence="21" type="ORF">KOW79_005515</name>
</gene>
<feature type="domain" description="VWFA" evidence="19">
    <location>
        <begin position="1518"/>
        <end position="1694"/>
    </location>
</feature>
<evidence type="ECO:0000256" key="4">
    <source>
        <dbReference type="ARBA" id="ARBA00008295"/>
    </source>
</evidence>
<dbReference type="FunFam" id="3.40.50.410:FF:000003">
    <property type="entry name" value="Collagen type VI alpha 3 chain"/>
    <property type="match status" value="8"/>
</dbReference>
<evidence type="ECO:0000256" key="8">
    <source>
        <dbReference type="ARBA" id="ARBA00022692"/>
    </source>
</evidence>
<evidence type="ECO:0000259" key="20">
    <source>
        <dbReference type="PROSITE" id="PS50279"/>
    </source>
</evidence>
<dbReference type="PANTHER" id="PTHR24020:SF84">
    <property type="entry name" value="VWFA DOMAIN-CONTAINING PROTEIN"/>
    <property type="match status" value="1"/>
</dbReference>
<evidence type="ECO:0000256" key="14">
    <source>
        <dbReference type="ARBA" id="ARBA00023119"/>
    </source>
</evidence>
<accession>A0A9D3NZU4</accession>
<dbReference type="PROSITE" id="PS01346">
    <property type="entry name" value="CLAUDIN"/>
    <property type="match status" value="1"/>
</dbReference>
<keyword evidence="7" id="KW-0272">Extracellular matrix</keyword>
<comment type="subcellular location">
    <subcellularLocation>
        <location evidence="2">Cell junction</location>
        <location evidence="2">Tight junction</location>
    </subcellularLocation>
    <subcellularLocation>
        <location evidence="1">Membrane</location>
        <topology evidence="1">Multi-pass membrane protein</topology>
    </subcellularLocation>
    <subcellularLocation>
        <location evidence="3">Secreted</location>
        <location evidence="3">Extracellular space</location>
        <location evidence="3">Extracellular matrix</location>
    </subcellularLocation>
</comment>